<dbReference type="EMBL" id="JBHSWB010000002">
    <property type="protein sequence ID" value="MFC6662598.1"/>
    <property type="molecule type" value="Genomic_DNA"/>
</dbReference>
<keyword evidence="2" id="KW-1185">Reference proteome</keyword>
<evidence type="ECO:0008006" key="3">
    <source>
        <dbReference type="Google" id="ProtNLM"/>
    </source>
</evidence>
<name>A0ABW1ZPS1_9DEIO</name>
<protein>
    <recommendedName>
        <fullName evidence="3">DUF2325 domain-containing protein</fullName>
    </recommendedName>
</protein>
<comment type="caution">
    <text evidence="1">The sequence shown here is derived from an EMBL/GenBank/DDBJ whole genome shotgun (WGS) entry which is preliminary data.</text>
</comment>
<dbReference type="RefSeq" id="WP_380058581.1">
    <property type="nucleotide sequence ID" value="NZ_JBHSWB010000002.1"/>
</dbReference>
<dbReference type="Proteomes" id="UP001596317">
    <property type="component" value="Unassembled WGS sequence"/>
</dbReference>
<proteinExistence type="predicted"/>
<organism evidence="1 2">
    <name type="scientific">Deinococcus multiflagellatus</name>
    <dbReference type="NCBI Taxonomy" id="1656887"/>
    <lineage>
        <taxon>Bacteria</taxon>
        <taxon>Thermotogati</taxon>
        <taxon>Deinococcota</taxon>
        <taxon>Deinococci</taxon>
        <taxon>Deinococcales</taxon>
        <taxon>Deinococcaceae</taxon>
        <taxon>Deinococcus</taxon>
    </lineage>
</organism>
<evidence type="ECO:0000313" key="2">
    <source>
        <dbReference type="Proteomes" id="UP001596317"/>
    </source>
</evidence>
<evidence type="ECO:0000313" key="1">
    <source>
        <dbReference type="EMBL" id="MFC6662598.1"/>
    </source>
</evidence>
<reference evidence="2" key="1">
    <citation type="journal article" date="2019" name="Int. J. Syst. Evol. Microbiol.">
        <title>The Global Catalogue of Microorganisms (GCM) 10K type strain sequencing project: providing services to taxonomists for standard genome sequencing and annotation.</title>
        <authorList>
            <consortium name="The Broad Institute Genomics Platform"/>
            <consortium name="The Broad Institute Genome Sequencing Center for Infectious Disease"/>
            <person name="Wu L."/>
            <person name="Ma J."/>
        </authorList>
    </citation>
    <scope>NUCLEOTIDE SEQUENCE [LARGE SCALE GENOMIC DNA]</scope>
    <source>
        <strain evidence="2">CCUG 63830</strain>
    </source>
</reference>
<sequence length="351" mass="38562">MPSFKFGFTVPSHINALHEARHALRRGQYVRLGRPTARSRGLDAMLWDIFDRLHARPLPYTPVDEITLALAGRWALTQTPRSRGMALTDTVALAAELGQVDVLWAWPLRGDLTEELSHALKTVVLVLMEWPQASDDAELHEVLRRATGHLLALVRRAGVRLPESDQLVALVGGERLLRATPLNRAELHVLADHYLAVQEALRRRELPEPEPPADPIEESTPVLEEAPTAAPTWPPHVEQARALLAGKRVVLLGGVPDPAHHQALVEALGLAELDWIPSDRYDHGLQAAAHLRQPGTALAIFALRWGAHAHGSLRAAAREEGVPYLLHPAGLNPSQIAWQVMRQVSGALARA</sequence>
<gene>
    <name evidence="1" type="ORF">ACFP90_21310</name>
</gene>
<accession>A0ABW1ZPS1</accession>